<proteinExistence type="predicted"/>
<keyword evidence="3" id="KW-1185">Reference proteome</keyword>
<reference evidence="2 3" key="1">
    <citation type="journal article" date="2016" name="BMC Genomics">
        <title>Comparative genomic and transcriptomic analyses of the Fuzhuan brick tea-fermentation fungus Aspergillus cristatus.</title>
        <authorList>
            <person name="Ge Y."/>
            <person name="Wang Y."/>
            <person name="Liu Y."/>
            <person name="Tan Y."/>
            <person name="Ren X."/>
            <person name="Zhang X."/>
            <person name="Hyde K.D."/>
            <person name="Liu Y."/>
            <person name="Liu Z."/>
        </authorList>
    </citation>
    <scope>NUCLEOTIDE SEQUENCE [LARGE SCALE GENOMIC DNA]</scope>
    <source>
        <strain evidence="2 3">GZAAS20.1005</strain>
    </source>
</reference>
<organism evidence="2 3">
    <name type="scientific">Aspergillus cristatus</name>
    <name type="common">Chinese Fuzhuan brick tea-fermentation fungus</name>
    <name type="synonym">Eurotium cristatum</name>
    <dbReference type="NCBI Taxonomy" id="573508"/>
    <lineage>
        <taxon>Eukaryota</taxon>
        <taxon>Fungi</taxon>
        <taxon>Dikarya</taxon>
        <taxon>Ascomycota</taxon>
        <taxon>Pezizomycotina</taxon>
        <taxon>Eurotiomycetes</taxon>
        <taxon>Eurotiomycetidae</taxon>
        <taxon>Eurotiales</taxon>
        <taxon>Aspergillaceae</taxon>
        <taxon>Aspergillus</taxon>
        <taxon>Aspergillus subgen. Aspergillus</taxon>
    </lineage>
</organism>
<dbReference type="SUPFAM" id="SSF53254">
    <property type="entry name" value="Phosphoglycerate mutase-like"/>
    <property type="match status" value="1"/>
</dbReference>
<dbReference type="Gene3D" id="3.40.50.1240">
    <property type="entry name" value="Phosphoglycerate mutase-like"/>
    <property type="match status" value="1"/>
</dbReference>
<protein>
    <recommendedName>
        <fullName evidence="4">3-phytase</fullName>
    </recommendedName>
</protein>
<dbReference type="InterPro" id="IPR029033">
    <property type="entry name" value="His_PPase_superfam"/>
</dbReference>
<keyword evidence="1" id="KW-0378">Hydrolase</keyword>
<dbReference type="PANTHER" id="PTHR20963:SF18">
    <property type="entry name" value="ACID PHOSPHATASE PHO11-RELATED"/>
    <property type="match status" value="1"/>
</dbReference>
<dbReference type="Proteomes" id="UP000094569">
    <property type="component" value="Unassembled WGS sequence"/>
</dbReference>
<dbReference type="Pfam" id="PF00328">
    <property type="entry name" value="His_Phos_2"/>
    <property type="match status" value="1"/>
</dbReference>
<dbReference type="STRING" id="573508.A0A1E3BJ94"/>
<dbReference type="CDD" id="cd07061">
    <property type="entry name" value="HP_HAP_like"/>
    <property type="match status" value="1"/>
</dbReference>
<dbReference type="OrthoDB" id="6509975at2759"/>
<accession>A0A1E3BJ94</accession>
<dbReference type="PANTHER" id="PTHR20963">
    <property type="entry name" value="MULTIPLE INOSITOL POLYPHOSPHATE PHOSPHATASE-RELATED"/>
    <property type="match status" value="1"/>
</dbReference>
<dbReference type="VEuPathDB" id="FungiDB:SI65_04106"/>
<sequence>MSSLLTFIIPLFAAFLGFFFYSGSLPSPVFQFVASYNQHSISPHCTSWNTWFHPSRAISKGNGVLRKKGWNIHHHLGGNGPWIEMIDDEEFGSRGIHPPEGCTVDQIHMIARHAERYPTTSAGDRHLALMKRIEEVDVPLNGSLSFLNNWTYFTNDPSKDFNQLTSTGPYAGTLQAFTTGVRFRTRYGHLLPNNIKTRLWASDSNRVIQTAKYFSSGLFGLDWENDGVAVLQIIPETFEQRADTLTPGDTCLNYLEDNLQGHDNGESMLALFQEAYIPPIAKRLIQEEQNGGLRMLTPAEVYSMQEMCGFETTARGSSPWCDVFTDEEWEKFAYARDVLHYYRAGPGNPYAGAMGWLWLNATTSILRSGPDAGSIFFSFVHDGDIAPFLTALDIFKDSNYDPNLPTTHVAKDRVWRTSSVLPMGARITLERMTCLSPFLDQDGTFVRININDRIKPLPYCKSGPGGSCPLSEFVSHVRQRGTEVGEFGEVCGLEGDVGRITFLHQENINAIRYGYRPPGGEFQGQTFYPVFF</sequence>
<evidence type="ECO:0008006" key="4">
    <source>
        <dbReference type="Google" id="ProtNLM"/>
    </source>
</evidence>
<dbReference type="AlphaFoldDB" id="A0A1E3BJ94"/>
<evidence type="ECO:0000256" key="1">
    <source>
        <dbReference type="ARBA" id="ARBA00022801"/>
    </source>
</evidence>
<dbReference type="GO" id="GO:0009277">
    <property type="term" value="C:fungal-type cell wall"/>
    <property type="evidence" value="ECO:0007669"/>
    <property type="project" value="TreeGrafter"/>
</dbReference>
<name>A0A1E3BJ94_ASPCR</name>
<comment type="caution">
    <text evidence="2">The sequence shown here is derived from an EMBL/GenBank/DDBJ whole genome shotgun (WGS) entry which is preliminary data.</text>
</comment>
<evidence type="ECO:0000313" key="2">
    <source>
        <dbReference type="EMBL" id="ODM21053.1"/>
    </source>
</evidence>
<dbReference type="GO" id="GO:0003993">
    <property type="term" value="F:acid phosphatase activity"/>
    <property type="evidence" value="ECO:0007669"/>
    <property type="project" value="TreeGrafter"/>
</dbReference>
<dbReference type="EMBL" id="JXNT01000003">
    <property type="protein sequence ID" value="ODM21053.1"/>
    <property type="molecule type" value="Genomic_DNA"/>
</dbReference>
<gene>
    <name evidence="2" type="ORF">SI65_04106</name>
</gene>
<evidence type="ECO:0000313" key="3">
    <source>
        <dbReference type="Proteomes" id="UP000094569"/>
    </source>
</evidence>
<dbReference type="InterPro" id="IPR000560">
    <property type="entry name" value="His_Pase_clade-2"/>
</dbReference>